<sequence>MKGMLRENLDYMITTPWLVEHFLEIVEDLQSLAAQLSPLQLVPNEGMVGDDVSLKILPPLLKGRKVQGFFIRGCLGLLKLWLKLMKFILLAISPYRLTHLF</sequence>
<name>A0A2Z6NWD6_TRISU</name>
<evidence type="ECO:0000313" key="2">
    <source>
        <dbReference type="Proteomes" id="UP000242715"/>
    </source>
</evidence>
<reference evidence="2" key="1">
    <citation type="journal article" date="2017" name="Front. Plant Sci.">
        <title>Climate Clever Clovers: New Paradigm to Reduce the Environmental Footprint of Ruminants by Breeding Low Methanogenic Forages Utilizing Haplotype Variation.</title>
        <authorList>
            <person name="Kaur P."/>
            <person name="Appels R."/>
            <person name="Bayer P.E."/>
            <person name="Keeble-Gagnere G."/>
            <person name="Wang J."/>
            <person name="Hirakawa H."/>
            <person name="Shirasawa K."/>
            <person name="Vercoe P."/>
            <person name="Stefanova K."/>
            <person name="Durmic Z."/>
            <person name="Nichols P."/>
            <person name="Revell C."/>
            <person name="Isobe S.N."/>
            <person name="Edwards D."/>
            <person name="Erskine W."/>
        </authorList>
    </citation>
    <scope>NUCLEOTIDE SEQUENCE [LARGE SCALE GENOMIC DNA]</scope>
    <source>
        <strain evidence="2">cv. Daliak</strain>
    </source>
</reference>
<dbReference type="AlphaFoldDB" id="A0A2Z6NWD6"/>
<gene>
    <name evidence="1" type="ORF">TSUD_288200</name>
</gene>
<dbReference type="Proteomes" id="UP000242715">
    <property type="component" value="Unassembled WGS sequence"/>
</dbReference>
<proteinExistence type="predicted"/>
<organism evidence="1 2">
    <name type="scientific">Trifolium subterraneum</name>
    <name type="common">Subterranean clover</name>
    <dbReference type="NCBI Taxonomy" id="3900"/>
    <lineage>
        <taxon>Eukaryota</taxon>
        <taxon>Viridiplantae</taxon>
        <taxon>Streptophyta</taxon>
        <taxon>Embryophyta</taxon>
        <taxon>Tracheophyta</taxon>
        <taxon>Spermatophyta</taxon>
        <taxon>Magnoliopsida</taxon>
        <taxon>eudicotyledons</taxon>
        <taxon>Gunneridae</taxon>
        <taxon>Pentapetalae</taxon>
        <taxon>rosids</taxon>
        <taxon>fabids</taxon>
        <taxon>Fabales</taxon>
        <taxon>Fabaceae</taxon>
        <taxon>Papilionoideae</taxon>
        <taxon>50 kb inversion clade</taxon>
        <taxon>NPAAA clade</taxon>
        <taxon>Hologalegina</taxon>
        <taxon>IRL clade</taxon>
        <taxon>Trifolieae</taxon>
        <taxon>Trifolium</taxon>
    </lineage>
</organism>
<accession>A0A2Z6NWD6</accession>
<keyword evidence="2" id="KW-1185">Reference proteome</keyword>
<dbReference type="EMBL" id="DF973847">
    <property type="protein sequence ID" value="GAU41130.1"/>
    <property type="molecule type" value="Genomic_DNA"/>
</dbReference>
<protein>
    <submittedName>
        <fullName evidence="1">Uncharacterized protein</fullName>
    </submittedName>
</protein>
<evidence type="ECO:0000313" key="1">
    <source>
        <dbReference type="EMBL" id="GAU41130.1"/>
    </source>
</evidence>